<name>A0A511N5C9_DEIC1</name>
<feature type="transmembrane region" description="Helical" evidence="1">
    <location>
        <begin position="43"/>
        <end position="64"/>
    </location>
</feature>
<dbReference type="RefSeq" id="WP_146886146.1">
    <property type="nucleotide sequence ID" value="NZ_BJXB01000015.1"/>
</dbReference>
<feature type="transmembrane region" description="Helical" evidence="1">
    <location>
        <begin position="225"/>
        <end position="244"/>
    </location>
</feature>
<dbReference type="EMBL" id="BJXB01000015">
    <property type="protein sequence ID" value="GEM47687.1"/>
    <property type="molecule type" value="Genomic_DNA"/>
</dbReference>
<dbReference type="Proteomes" id="UP000321306">
    <property type="component" value="Unassembled WGS sequence"/>
</dbReference>
<evidence type="ECO:0000313" key="3">
    <source>
        <dbReference type="Proteomes" id="UP000321306"/>
    </source>
</evidence>
<reference evidence="2 3" key="1">
    <citation type="submission" date="2019-07" db="EMBL/GenBank/DDBJ databases">
        <title>Whole genome shotgun sequence of Deinococcus cellulosilyticus NBRC 106333.</title>
        <authorList>
            <person name="Hosoyama A."/>
            <person name="Uohara A."/>
            <person name="Ohji S."/>
            <person name="Ichikawa N."/>
        </authorList>
    </citation>
    <scope>NUCLEOTIDE SEQUENCE [LARGE SCALE GENOMIC DNA]</scope>
    <source>
        <strain evidence="2 3">NBRC 106333</strain>
    </source>
</reference>
<dbReference type="OrthoDB" id="9831170at2"/>
<feature type="transmembrane region" description="Helical" evidence="1">
    <location>
        <begin position="142"/>
        <end position="163"/>
    </location>
</feature>
<proteinExistence type="predicted"/>
<keyword evidence="1" id="KW-0472">Membrane</keyword>
<keyword evidence="1" id="KW-1133">Transmembrane helix</keyword>
<keyword evidence="3" id="KW-1185">Reference proteome</keyword>
<gene>
    <name evidence="2" type="ORF">DC3_33220</name>
</gene>
<protein>
    <recommendedName>
        <fullName evidence="4">ABC transporter permease</fullName>
    </recommendedName>
</protein>
<evidence type="ECO:0000256" key="1">
    <source>
        <dbReference type="SAM" id="Phobius"/>
    </source>
</evidence>
<organism evidence="2 3">
    <name type="scientific">Deinococcus cellulosilyticus (strain DSM 18568 / NBRC 106333 / KACC 11606 / 5516J-15)</name>
    <dbReference type="NCBI Taxonomy" id="1223518"/>
    <lineage>
        <taxon>Bacteria</taxon>
        <taxon>Thermotogati</taxon>
        <taxon>Deinococcota</taxon>
        <taxon>Deinococci</taxon>
        <taxon>Deinococcales</taxon>
        <taxon>Deinococcaceae</taxon>
        <taxon>Deinococcus</taxon>
    </lineage>
</organism>
<keyword evidence="1" id="KW-0812">Transmembrane</keyword>
<sequence length="249" mass="28555">MMHFWMLFRKEVEQNYQWVIGAAAIVLLVSLVIQFQIKETEGRIALSMLLLLLPFLDGLLKGFYQIRNEYARNTHYFLRSLPTSGLHILASKYLWLALEVTLLTIMVMVPISFFILNSSSGAFQELVQVLQDLIRRNQMLDVLKFATAVVLFVLPFPVIAYFSQLVGQRIGRVEWLISGITYLGILWLQGTIYNALGFFDQSSDVSMLGMQISSNREVITLDPQYVIFQITLSALLLLISGWMFDQQDL</sequence>
<accession>A0A511N5C9</accession>
<feature type="transmembrane region" description="Helical" evidence="1">
    <location>
        <begin position="175"/>
        <end position="196"/>
    </location>
</feature>
<feature type="transmembrane region" description="Helical" evidence="1">
    <location>
        <begin position="93"/>
        <end position="116"/>
    </location>
</feature>
<dbReference type="AlphaFoldDB" id="A0A511N5C9"/>
<evidence type="ECO:0000313" key="2">
    <source>
        <dbReference type="EMBL" id="GEM47687.1"/>
    </source>
</evidence>
<feature type="transmembrane region" description="Helical" evidence="1">
    <location>
        <begin position="16"/>
        <end position="37"/>
    </location>
</feature>
<evidence type="ECO:0008006" key="4">
    <source>
        <dbReference type="Google" id="ProtNLM"/>
    </source>
</evidence>
<comment type="caution">
    <text evidence="2">The sequence shown here is derived from an EMBL/GenBank/DDBJ whole genome shotgun (WGS) entry which is preliminary data.</text>
</comment>